<reference evidence="1 2" key="2">
    <citation type="submission" date="2018-11" db="EMBL/GenBank/DDBJ databases">
        <authorList>
            <consortium name="Pathogen Informatics"/>
        </authorList>
    </citation>
    <scope>NUCLEOTIDE SEQUENCE [LARGE SCALE GENOMIC DNA]</scope>
</reference>
<dbReference type="EMBL" id="UYRT01086436">
    <property type="protein sequence ID" value="VDN31338.1"/>
    <property type="molecule type" value="Genomic_DNA"/>
</dbReference>
<keyword evidence="2" id="KW-1185">Reference proteome</keyword>
<protein>
    <submittedName>
        <fullName evidence="3">Secreted protein</fullName>
    </submittedName>
</protein>
<gene>
    <name evidence="1" type="ORF">GPUH_LOCUS18247</name>
</gene>
<dbReference type="AlphaFoldDB" id="A0A183EBA4"/>
<sequence length="67" mass="7676">MIRRISRFGVKRSILRFGICRNWAVVVVASNAGEDGGCKHYTQCQQCVGFVLSFVLTRSRQYELHNL</sequence>
<evidence type="ECO:0000313" key="1">
    <source>
        <dbReference type="EMBL" id="VDN31338.1"/>
    </source>
</evidence>
<evidence type="ECO:0000313" key="3">
    <source>
        <dbReference type="WBParaSite" id="GPUH_0001827001-mRNA-1"/>
    </source>
</evidence>
<reference evidence="3" key="1">
    <citation type="submission" date="2016-06" db="UniProtKB">
        <authorList>
            <consortium name="WormBaseParasite"/>
        </authorList>
    </citation>
    <scope>IDENTIFICATION</scope>
</reference>
<evidence type="ECO:0000313" key="2">
    <source>
        <dbReference type="Proteomes" id="UP000271098"/>
    </source>
</evidence>
<dbReference type="Proteomes" id="UP000271098">
    <property type="component" value="Unassembled WGS sequence"/>
</dbReference>
<organism evidence="3">
    <name type="scientific">Gongylonema pulchrum</name>
    <dbReference type="NCBI Taxonomy" id="637853"/>
    <lineage>
        <taxon>Eukaryota</taxon>
        <taxon>Metazoa</taxon>
        <taxon>Ecdysozoa</taxon>
        <taxon>Nematoda</taxon>
        <taxon>Chromadorea</taxon>
        <taxon>Rhabditida</taxon>
        <taxon>Spirurina</taxon>
        <taxon>Spiruromorpha</taxon>
        <taxon>Spiruroidea</taxon>
        <taxon>Gongylonematidae</taxon>
        <taxon>Gongylonema</taxon>
    </lineage>
</organism>
<proteinExistence type="predicted"/>
<accession>A0A183EBA4</accession>
<name>A0A183EBA4_9BILA</name>
<dbReference type="WBParaSite" id="GPUH_0001827001-mRNA-1">
    <property type="protein sequence ID" value="GPUH_0001827001-mRNA-1"/>
    <property type="gene ID" value="GPUH_0001827001"/>
</dbReference>